<evidence type="ECO:0000256" key="1">
    <source>
        <dbReference type="SAM" id="MobiDB-lite"/>
    </source>
</evidence>
<dbReference type="AlphaFoldDB" id="A0AAD1SUM1"/>
<protein>
    <submittedName>
        <fullName evidence="2">Uncharacterized protein</fullName>
    </submittedName>
</protein>
<dbReference type="EMBL" id="OW240919">
    <property type="protein sequence ID" value="CAH2311510.1"/>
    <property type="molecule type" value="Genomic_DNA"/>
</dbReference>
<sequence length="129" mass="14946">MHTARLEQCLWCSHTEAEYLVPVPDRASCRRRKHHHKKVLADPGRRLGLAPRKKERKPSRSFVEAPLWLQNKQRTIPTRPKAGPKHKSEVLWGTTKNTEDPTYLPASWCSALRYGSSKQDCALPFRCIY</sequence>
<evidence type="ECO:0000313" key="3">
    <source>
        <dbReference type="Proteomes" id="UP001295444"/>
    </source>
</evidence>
<name>A0AAD1SUM1_PELCU</name>
<accession>A0AAD1SUM1</accession>
<proteinExistence type="predicted"/>
<feature type="region of interest" description="Disordered" evidence="1">
    <location>
        <begin position="73"/>
        <end position="93"/>
    </location>
</feature>
<gene>
    <name evidence="2" type="ORF">PECUL_23A023346</name>
</gene>
<dbReference type="Proteomes" id="UP001295444">
    <property type="component" value="Chromosome 08"/>
</dbReference>
<evidence type="ECO:0000313" key="2">
    <source>
        <dbReference type="EMBL" id="CAH2311510.1"/>
    </source>
</evidence>
<keyword evidence="3" id="KW-1185">Reference proteome</keyword>
<organism evidence="2 3">
    <name type="scientific">Pelobates cultripes</name>
    <name type="common">Western spadefoot toad</name>
    <dbReference type="NCBI Taxonomy" id="61616"/>
    <lineage>
        <taxon>Eukaryota</taxon>
        <taxon>Metazoa</taxon>
        <taxon>Chordata</taxon>
        <taxon>Craniata</taxon>
        <taxon>Vertebrata</taxon>
        <taxon>Euteleostomi</taxon>
        <taxon>Amphibia</taxon>
        <taxon>Batrachia</taxon>
        <taxon>Anura</taxon>
        <taxon>Pelobatoidea</taxon>
        <taxon>Pelobatidae</taxon>
        <taxon>Pelobates</taxon>
    </lineage>
</organism>
<feature type="region of interest" description="Disordered" evidence="1">
    <location>
        <begin position="43"/>
        <end position="62"/>
    </location>
</feature>
<reference evidence="2" key="1">
    <citation type="submission" date="2022-03" db="EMBL/GenBank/DDBJ databases">
        <authorList>
            <person name="Alioto T."/>
            <person name="Alioto T."/>
            <person name="Gomez Garrido J."/>
        </authorList>
    </citation>
    <scope>NUCLEOTIDE SEQUENCE</scope>
</reference>